<sequence>MSDRYNGSRMDPPTVKPGSVARARILAEQRQQRGIQDSTPYTAGAAESPSSPVSRNFKQKGMAQYEGGAGKVISRPTPMPQYPAPETPSPTGNAASPSSYRPPANRPSQAPQRPPRPSRIPSMVDQARLQEPTPLFIAPVRTAKSPQESIYSPLSPSSQYSSAQPSPGAGYIAELPPSNAMNQAGQQKKGAILGPPPSSRRGASSFYSNASFVSPIIEENPYSRSHGSYASSAAMPENWGTAAENNRVKNATTFYEESMTDVSPESIDGEFGDESRLVKPVELDSAAIPVLGPNQQDPADMNRLQNMGAHDKRTSWNALRSARRVSEQPSKTVDGQPGQEDNIHAYAAASSGTPTELRVGQSGSANNTRNSAMKRGLRIDMDAVREAESRGSLTSLPDLIRRATKLAAMIDKGKRPTSRMDNLSDFLSEKQLNAESRGDTRGGRPGSGLSDMLAAFPPPVSTPQFNNGPSRSSWLGQGGWPLKSGAKSRAEKDNKRSRSKRRCCGLPLWAFIVATILLLCIVVAAIVVPLELFVFNKNTTQNDNNGIGKCRKDLTCLNGGTNVVSRGTCSCICSGGFTGPDCGTIGSAGCTTTDLVSTDRTSTIKNVTLGQSIPRLVAEANANFSVPLSGTSILAKINASGLSCIAQNSLVTFNGRSSRSNSETQAIPKAKRAPRQASAGLASQIINGGLGSDATTLSNPRLVSSETETGIVRTRDDDRDSFNATDTVIDFCRVSVLFVLQEQGVNTAQDAQSDVQAFLAKITTASSDTGPKITQKDASNITIGHGGSINLVGFSIDLGNGLVGRTGAKA</sequence>
<organism evidence="5 6">
    <name type="scientific">Cordyceps confragosa</name>
    <name type="common">Lecanicillium lecanii</name>
    <dbReference type="NCBI Taxonomy" id="2714763"/>
    <lineage>
        <taxon>Eukaryota</taxon>
        <taxon>Fungi</taxon>
        <taxon>Dikarya</taxon>
        <taxon>Ascomycota</taxon>
        <taxon>Pezizomycotina</taxon>
        <taxon>Sordariomycetes</taxon>
        <taxon>Hypocreomycetidae</taxon>
        <taxon>Hypocreales</taxon>
        <taxon>Cordycipitaceae</taxon>
        <taxon>Akanthomyces</taxon>
    </lineage>
</organism>
<feature type="compositionally biased region" description="Polar residues" evidence="1">
    <location>
        <begin position="32"/>
        <end position="41"/>
    </location>
</feature>
<feature type="region of interest" description="Disordered" evidence="1">
    <location>
        <begin position="137"/>
        <end position="205"/>
    </location>
</feature>
<feature type="compositionally biased region" description="Low complexity" evidence="1">
    <location>
        <begin position="149"/>
        <end position="167"/>
    </location>
</feature>
<feature type="non-terminal residue" evidence="5">
    <location>
        <position position="810"/>
    </location>
</feature>
<feature type="compositionally biased region" description="Polar residues" evidence="1">
    <location>
        <begin position="361"/>
        <end position="371"/>
    </location>
</feature>
<feature type="domain" description="EGF-like" evidence="3 4">
    <location>
        <begin position="571"/>
        <end position="582"/>
    </location>
</feature>
<dbReference type="EMBL" id="LUKN01000613">
    <property type="protein sequence ID" value="OAR02555.1"/>
    <property type="molecule type" value="Genomic_DNA"/>
</dbReference>
<dbReference type="AlphaFoldDB" id="A0A179IJL3"/>
<dbReference type="PROSITE" id="PS01186">
    <property type="entry name" value="EGF_2"/>
    <property type="match status" value="1"/>
</dbReference>
<feature type="compositionally biased region" description="Low complexity" evidence="1">
    <location>
        <begin position="101"/>
        <end position="111"/>
    </location>
</feature>
<dbReference type="InterPro" id="IPR000742">
    <property type="entry name" value="EGF"/>
</dbReference>
<accession>A0A179IJL3</accession>
<feature type="region of interest" description="Disordered" evidence="1">
    <location>
        <begin position="350"/>
        <end position="376"/>
    </location>
</feature>
<feature type="region of interest" description="Disordered" evidence="1">
    <location>
        <begin position="1"/>
        <end position="120"/>
    </location>
</feature>
<reference evidence="5 6" key="1">
    <citation type="submission" date="2016-03" db="EMBL/GenBank/DDBJ databases">
        <title>Fine-scale spatial genetic structure of a fungal parasite of coffee scale insects.</title>
        <authorList>
            <person name="Jackson D."/>
            <person name="Zemenick K.A."/>
            <person name="Malloure B."/>
            <person name="Quandt C.A."/>
            <person name="James T.Y."/>
        </authorList>
    </citation>
    <scope>NUCLEOTIDE SEQUENCE [LARGE SCALE GENOMIC DNA]</scope>
    <source>
        <strain evidence="5 6">UM487</strain>
    </source>
</reference>
<dbReference type="PROSITE" id="PS00022">
    <property type="entry name" value="EGF_1"/>
    <property type="match status" value="1"/>
</dbReference>
<dbReference type="OMA" id="TCSCICT"/>
<proteinExistence type="predicted"/>
<gene>
    <name evidence="5" type="ORF">LLEC1_05748</name>
</gene>
<feature type="region of interest" description="Disordered" evidence="1">
    <location>
        <begin position="320"/>
        <end position="339"/>
    </location>
</feature>
<evidence type="ECO:0000313" key="6">
    <source>
        <dbReference type="Proteomes" id="UP000243081"/>
    </source>
</evidence>
<dbReference type="PANTHER" id="PTHR17178:SF0">
    <property type="entry name" value="SERGLYCIN"/>
    <property type="match status" value="1"/>
</dbReference>
<dbReference type="CDD" id="cd00054">
    <property type="entry name" value="EGF_CA"/>
    <property type="match status" value="1"/>
</dbReference>
<dbReference type="Proteomes" id="UP000243081">
    <property type="component" value="Unassembled WGS sequence"/>
</dbReference>
<evidence type="ECO:0000256" key="2">
    <source>
        <dbReference type="SAM" id="Phobius"/>
    </source>
</evidence>
<feature type="transmembrane region" description="Helical" evidence="2">
    <location>
        <begin position="506"/>
        <end position="530"/>
    </location>
</feature>
<dbReference type="PANTHER" id="PTHR17178">
    <property type="entry name" value="SECRETORY GRANULE PROTEOGLYCAN CORE PROTEIN"/>
    <property type="match status" value="1"/>
</dbReference>
<feature type="compositionally biased region" description="Polar residues" evidence="1">
    <location>
        <begin position="89"/>
        <end position="99"/>
    </location>
</feature>
<feature type="region of interest" description="Disordered" evidence="1">
    <location>
        <begin position="411"/>
        <end position="494"/>
    </location>
</feature>
<name>A0A179IJL3_CORDF</name>
<evidence type="ECO:0000256" key="1">
    <source>
        <dbReference type="SAM" id="MobiDB-lite"/>
    </source>
</evidence>
<keyword evidence="2" id="KW-0812">Transmembrane</keyword>
<evidence type="ECO:0000259" key="3">
    <source>
        <dbReference type="PROSITE" id="PS00022"/>
    </source>
</evidence>
<keyword evidence="6" id="KW-1185">Reference proteome</keyword>
<evidence type="ECO:0000259" key="4">
    <source>
        <dbReference type="PROSITE" id="PS01186"/>
    </source>
</evidence>
<evidence type="ECO:0000313" key="5">
    <source>
        <dbReference type="EMBL" id="OAR02555.1"/>
    </source>
</evidence>
<feature type="compositionally biased region" description="Pro residues" evidence="1">
    <location>
        <begin position="77"/>
        <end position="88"/>
    </location>
</feature>
<keyword evidence="2" id="KW-1133">Transmembrane helix</keyword>
<feature type="compositionally biased region" description="Polar residues" evidence="1">
    <location>
        <begin position="462"/>
        <end position="475"/>
    </location>
</feature>
<comment type="caution">
    <text evidence="5">The sequence shown here is derived from an EMBL/GenBank/DDBJ whole genome shotgun (WGS) entry which is preliminary data.</text>
</comment>
<protein>
    <recommendedName>
        <fullName evidence="3 4">EGF-like domain-containing protein</fullName>
    </recommendedName>
</protein>
<keyword evidence="2" id="KW-0472">Membrane</keyword>
<dbReference type="OrthoDB" id="283575at2759"/>